<protein>
    <submittedName>
        <fullName evidence="2">Hemerythrin domain-containing protein</fullName>
    </submittedName>
</protein>
<dbReference type="Gene3D" id="1.20.120.520">
    <property type="entry name" value="nmb1532 protein domain like"/>
    <property type="match status" value="1"/>
</dbReference>
<dbReference type="OrthoDB" id="9793637at2"/>
<evidence type="ECO:0000259" key="1">
    <source>
        <dbReference type="Pfam" id="PF01814"/>
    </source>
</evidence>
<dbReference type="RefSeq" id="WP_119514399.1">
    <property type="nucleotide sequence ID" value="NZ_QXFK01000019.1"/>
</dbReference>
<gene>
    <name evidence="2" type="ORF">D2V04_14275</name>
</gene>
<dbReference type="AlphaFoldDB" id="A0A418ND47"/>
<dbReference type="InterPro" id="IPR012312">
    <property type="entry name" value="Hemerythrin-like"/>
</dbReference>
<dbReference type="PANTHER" id="PTHR35585:SF1">
    <property type="entry name" value="HHE DOMAIN PROTEIN (AFU_ORTHOLOGUE AFUA_4G00730)"/>
    <property type="match status" value="1"/>
</dbReference>
<dbReference type="Proteomes" id="UP000285092">
    <property type="component" value="Unassembled WGS sequence"/>
</dbReference>
<evidence type="ECO:0000313" key="2">
    <source>
        <dbReference type="EMBL" id="RIV75473.1"/>
    </source>
</evidence>
<name>A0A418ND47_9SPHN</name>
<accession>A0A418ND47</accession>
<comment type="caution">
    <text evidence="2">The sequence shown here is derived from an EMBL/GenBank/DDBJ whole genome shotgun (WGS) entry which is preliminary data.</text>
</comment>
<sequence length="165" mass="18715">MATKTDTDATHILQADHREVEGLFSKYEKSSGIDRKREIAQTICNELKIHTMIEEEIFYPALKGKIEESLLKEAYVEHDDAKVLVNEIAEGSPNEDFYDAKVSVLKEQIEHHVREEEKMQDNMFQQARAADVDLNALGEQLLARKKELKAQAETSGLPPAKATTF</sequence>
<dbReference type="Pfam" id="PF01814">
    <property type="entry name" value="Hemerythrin"/>
    <property type="match status" value="1"/>
</dbReference>
<dbReference type="EMBL" id="QXFK01000019">
    <property type="protein sequence ID" value="RIV75473.1"/>
    <property type="molecule type" value="Genomic_DNA"/>
</dbReference>
<proteinExistence type="predicted"/>
<feature type="domain" description="Hemerythrin-like" evidence="1">
    <location>
        <begin position="9"/>
        <end position="118"/>
    </location>
</feature>
<keyword evidence="3" id="KW-1185">Reference proteome</keyword>
<dbReference type="PANTHER" id="PTHR35585">
    <property type="entry name" value="HHE DOMAIN PROTEIN (AFU_ORTHOLOGUE AFUA_4G00730)"/>
    <property type="match status" value="1"/>
</dbReference>
<organism evidence="2 3">
    <name type="scientific">Pelagerythrobacter aerophilus</name>
    <dbReference type="NCBI Taxonomy" id="2306995"/>
    <lineage>
        <taxon>Bacteria</taxon>
        <taxon>Pseudomonadati</taxon>
        <taxon>Pseudomonadota</taxon>
        <taxon>Alphaproteobacteria</taxon>
        <taxon>Sphingomonadales</taxon>
        <taxon>Erythrobacteraceae</taxon>
        <taxon>Pelagerythrobacter</taxon>
    </lineage>
</organism>
<reference evidence="2 3" key="1">
    <citation type="submission" date="2018-08" db="EMBL/GenBank/DDBJ databases">
        <title>Altererythrobacter sp.Ery1 and Ery12, the genome sequencing of novel strains in genus Alterythrobacter.</title>
        <authorList>
            <person name="Cheng H."/>
            <person name="Wu Y.-H."/>
            <person name="Fang C."/>
            <person name="Xu X.-W."/>
        </authorList>
    </citation>
    <scope>NUCLEOTIDE SEQUENCE [LARGE SCALE GENOMIC DNA]</scope>
    <source>
        <strain evidence="2 3">Ery1</strain>
    </source>
</reference>
<evidence type="ECO:0000313" key="3">
    <source>
        <dbReference type="Proteomes" id="UP000285092"/>
    </source>
</evidence>